<dbReference type="InterPro" id="IPR024072">
    <property type="entry name" value="DHFR-like_dom_sf"/>
</dbReference>
<dbReference type="InterPro" id="IPR016193">
    <property type="entry name" value="Cytidine_deaminase-like"/>
</dbReference>
<protein>
    <recommendedName>
        <fullName evidence="12">Riboflavin biosynthesis protein RibD</fullName>
    </recommendedName>
    <domain>
        <recommendedName>
            <fullName evidence="12">Diaminohydroxyphosphoribosylaminopyrimidine deaminase</fullName>
            <shortName evidence="12">DRAP deaminase</shortName>
            <ecNumber evidence="12">3.5.4.26</ecNumber>
        </recommendedName>
        <alternativeName>
            <fullName evidence="12">Riboflavin-specific deaminase</fullName>
        </alternativeName>
    </domain>
    <domain>
        <recommendedName>
            <fullName evidence="12">5-amino-6-(5-phosphoribosylamino)uracil reductase</fullName>
            <ecNumber evidence="12">1.1.1.193</ecNumber>
        </recommendedName>
        <alternativeName>
            <fullName evidence="12">HTP reductase</fullName>
        </alternativeName>
    </domain>
</protein>
<dbReference type="InterPro" id="IPR016192">
    <property type="entry name" value="APOBEC/CMP_deaminase_Zn-bd"/>
</dbReference>
<dbReference type="PROSITE" id="PS00903">
    <property type="entry name" value="CYT_DCMP_DEAMINASES_1"/>
    <property type="match status" value="1"/>
</dbReference>
<feature type="binding site" evidence="14">
    <location>
        <position position="222"/>
    </location>
    <ligand>
        <name>NADP(+)</name>
        <dbReference type="ChEBI" id="CHEBI:58349"/>
    </ligand>
</feature>
<feature type="binding site" evidence="15">
    <location>
        <position position="101"/>
    </location>
    <ligand>
        <name>Zn(2+)</name>
        <dbReference type="ChEBI" id="CHEBI:29105"/>
        <note>catalytic</note>
    </ligand>
</feature>
<keyword evidence="11" id="KW-0511">Multifunctional enzyme</keyword>
<dbReference type="InterPro" id="IPR050765">
    <property type="entry name" value="Riboflavin_Biosynth_HTPR"/>
</dbReference>
<feature type="binding site" evidence="14">
    <location>
        <position position="180"/>
    </location>
    <ligand>
        <name>NADP(+)</name>
        <dbReference type="ChEBI" id="CHEBI:58349"/>
    </ligand>
</feature>
<dbReference type="InterPro" id="IPR002125">
    <property type="entry name" value="CMP_dCMP_dom"/>
</dbReference>
<dbReference type="InterPro" id="IPR011549">
    <property type="entry name" value="RibD_C"/>
</dbReference>
<evidence type="ECO:0000256" key="1">
    <source>
        <dbReference type="ARBA" id="ARBA00002151"/>
    </source>
</evidence>
<dbReference type="Gene3D" id="3.40.140.10">
    <property type="entry name" value="Cytidine Deaminase, domain 2"/>
    <property type="match status" value="1"/>
</dbReference>
<keyword evidence="12" id="KW-0378">Hydrolase</keyword>
<dbReference type="PANTHER" id="PTHR38011">
    <property type="entry name" value="DIHYDROFOLATE REDUCTASE FAMILY PROTEIN (AFU_ORTHOLOGUE AFUA_8G06820)"/>
    <property type="match status" value="1"/>
</dbReference>
<comment type="cofactor">
    <cofactor evidence="12 15">
        <name>Zn(2+)</name>
        <dbReference type="ChEBI" id="CHEBI:29105"/>
    </cofactor>
    <text evidence="12 15">Binds 1 zinc ion.</text>
</comment>
<feature type="binding site" evidence="15">
    <location>
        <position position="110"/>
    </location>
    <ligand>
        <name>Zn(2+)</name>
        <dbReference type="ChEBI" id="CHEBI:29105"/>
        <note>catalytic</note>
    </ligand>
</feature>
<feature type="binding site" evidence="14">
    <location>
        <position position="233"/>
    </location>
    <ligand>
        <name>substrate</name>
    </ligand>
</feature>
<keyword evidence="10 12" id="KW-0560">Oxidoreductase</keyword>
<dbReference type="NCBIfam" id="TIGR00227">
    <property type="entry name" value="ribD_Cterm"/>
    <property type="match status" value="1"/>
</dbReference>
<comment type="catalytic activity">
    <reaction evidence="12">
        <text>2,5-diamino-6-hydroxy-4-(5-phosphoribosylamino)-pyrimidine + H2O + H(+) = 5-amino-6-(5-phospho-D-ribosylamino)uracil + NH4(+)</text>
        <dbReference type="Rhea" id="RHEA:21868"/>
        <dbReference type="ChEBI" id="CHEBI:15377"/>
        <dbReference type="ChEBI" id="CHEBI:15378"/>
        <dbReference type="ChEBI" id="CHEBI:28938"/>
        <dbReference type="ChEBI" id="CHEBI:58453"/>
        <dbReference type="ChEBI" id="CHEBI:58614"/>
        <dbReference type="EC" id="3.5.4.26"/>
    </reaction>
</comment>
<evidence type="ECO:0000259" key="16">
    <source>
        <dbReference type="PROSITE" id="PS51747"/>
    </source>
</evidence>
<keyword evidence="8 12" id="KW-0862">Zinc</keyword>
<reference evidence="17 18" key="1">
    <citation type="journal article" date="2015" name="Stand. Genomic Sci.">
        <title>Genomic Encyclopedia of Bacterial and Archaeal Type Strains, Phase III: the genomes of soil and plant-associated and newly described type strains.</title>
        <authorList>
            <person name="Whitman W.B."/>
            <person name="Woyke T."/>
            <person name="Klenk H.P."/>
            <person name="Zhou Y."/>
            <person name="Lilburn T.G."/>
            <person name="Beck B.J."/>
            <person name="De Vos P."/>
            <person name="Vandamme P."/>
            <person name="Eisen J.A."/>
            <person name="Garrity G."/>
            <person name="Hugenholtz P."/>
            <person name="Kyrpides N.C."/>
        </authorList>
    </citation>
    <scope>NUCLEOTIDE SEQUENCE [LARGE SCALE GENOMIC DNA]</scope>
    <source>
        <strain evidence="17 18">CGMCC 1.10822</strain>
    </source>
</reference>
<dbReference type="GO" id="GO:0008270">
    <property type="term" value="F:zinc ion binding"/>
    <property type="evidence" value="ECO:0007669"/>
    <property type="project" value="InterPro"/>
</dbReference>
<keyword evidence="6 12" id="KW-0686">Riboflavin biosynthesis</keyword>
<evidence type="ECO:0000256" key="5">
    <source>
        <dbReference type="ARBA" id="ARBA00007417"/>
    </source>
</evidence>
<evidence type="ECO:0000256" key="4">
    <source>
        <dbReference type="ARBA" id="ARBA00005259"/>
    </source>
</evidence>
<evidence type="ECO:0000256" key="11">
    <source>
        <dbReference type="ARBA" id="ARBA00023268"/>
    </source>
</evidence>
<dbReference type="PIRSF" id="PIRSF006769">
    <property type="entry name" value="RibD"/>
    <property type="match status" value="1"/>
</dbReference>
<proteinExistence type="inferred from homology"/>
<evidence type="ECO:0000313" key="17">
    <source>
        <dbReference type="EMBL" id="TWI70203.1"/>
    </source>
</evidence>
<evidence type="ECO:0000256" key="15">
    <source>
        <dbReference type="PIRSR" id="PIRSR006769-3"/>
    </source>
</evidence>
<evidence type="ECO:0000256" key="2">
    <source>
        <dbReference type="ARBA" id="ARBA00004882"/>
    </source>
</evidence>
<keyword evidence="9 12" id="KW-0521">NADP</keyword>
<dbReference type="GO" id="GO:0008703">
    <property type="term" value="F:5-amino-6-(5-phosphoribosylamino)uracil reductase activity"/>
    <property type="evidence" value="ECO:0007669"/>
    <property type="project" value="UniProtKB-EC"/>
</dbReference>
<dbReference type="SUPFAM" id="SSF53927">
    <property type="entry name" value="Cytidine deaminase-like"/>
    <property type="match status" value="1"/>
</dbReference>
<dbReference type="NCBIfam" id="TIGR00326">
    <property type="entry name" value="eubact_ribD"/>
    <property type="match status" value="1"/>
</dbReference>
<feature type="domain" description="CMP/dCMP-type deaminase" evidence="16">
    <location>
        <begin position="24"/>
        <end position="149"/>
    </location>
</feature>
<dbReference type="GO" id="GO:0050661">
    <property type="term" value="F:NADP binding"/>
    <property type="evidence" value="ECO:0007669"/>
    <property type="project" value="InterPro"/>
</dbReference>
<feature type="binding site" evidence="14">
    <location>
        <position position="196"/>
    </location>
    <ligand>
        <name>NADP(+)</name>
        <dbReference type="ChEBI" id="CHEBI:58349"/>
    </ligand>
</feature>
<dbReference type="PROSITE" id="PS51747">
    <property type="entry name" value="CYT_DCMP_DEAMINASES_2"/>
    <property type="match status" value="1"/>
</dbReference>
<sequence length="388" mass="41781">MELDNDAARDGLHDPVRDADLRIDDDVAGMRLALQWAARGLYTTSPNPHIGCVIVRDGVVIGAGVTQPAGQDHAEIQALKDAARRGIDVRGATAYVTLEPCSHYGRTPPCCDALVRAGLGRVVAAMEDPNPLVAGQGLARLAAAGIEASSGVLADEAYELNIGFFSRMTRQLPWVRMKTAASLDGMTALHNGRSQWITGAPARADGHAWRARACAILTGIGTVKADDPQLNVRAVATPRQPRRIVVDSRLEIDPRAKVLQGGGTWIVAAIDDHEKEAPLRDAGAEIIVLPNAHGKVDLAELMRELGRRQINELHVEAGTKLNGSLVRERCVDELLAYLAPTLLGDAQGMFGLPALTDLNDQYRLRFHDVSRVGDDLRILARFNPPSTI</sequence>
<comment type="caution">
    <text evidence="17">The sequence shown here is derived from an EMBL/GenBank/DDBJ whole genome shotgun (WGS) entry which is preliminary data.</text>
</comment>
<feature type="binding site" evidence="14">
    <location>
        <position position="226"/>
    </location>
    <ligand>
        <name>NADP(+)</name>
        <dbReference type="ChEBI" id="CHEBI:58349"/>
    </ligand>
</feature>
<dbReference type="Proteomes" id="UP000318431">
    <property type="component" value="Unassembled WGS sequence"/>
</dbReference>
<organism evidence="17 18">
    <name type="scientific">Pseudoduganella lurida</name>
    <dbReference type="NCBI Taxonomy" id="1036180"/>
    <lineage>
        <taxon>Bacteria</taxon>
        <taxon>Pseudomonadati</taxon>
        <taxon>Pseudomonadota</taxon>
        <taxon>Betaproteobacteria</taxon>
        <taxon>Burkholderiales</taxon>
        <taxon>Oxalobacteraceae</taxon>
        <taxon>Telluria group</taxon>
        <taxon>Pseudoduganella</taxon>
    </lineage>
</organism>
<evidence type="ECO:0000256" key="14">
    <source>
        <dbReference type="PIRSR" id="PIRSR006769-2"/>
    </source>
</evidence>
<dbReference type="InterPro" id="IPR002734">
    <property type="entry name" value="RibDG_C"/>
</dbReference>
<evidence type="ECO:0000256" key="9">
    <source>
        <dbReference type="ARBA" id="ARBA00022857"/>
    </source>
</evidence>
<dbReference type="GO" id="GO:0009231">
    <property type="term" value="P:riboflavin biosynthetic process"/>
    <property type="evidence" value="ECO:0007669"/>
    <property type="project" value="UniProtKB-UniPathway"/>
</dbReference>
<dbReference type="EC" id="3.5.4.26" evidence="12"/>
<comment type="similarity">
    <text evidence="5 12">In the C-terminal section; belongs to the HTP reductase family.</text>
</comment>
<keyword evidence="18" id="KW-1185">Reference proteome</keyword>
<accession>A0A562RMW3</accession>
<feature type="binding site" evidence="14">
    <location>
        <begin position="318"/>
        <end position="324"/>
    </location>
    <ligand>
        <name>NADP(+)</name>
        <dbReference type="ChEBI" id="CHEBI:58349"/>
    </ligand>
</feature>
<feature type="binding site" evidence="14">
    <location>
        <position position="230"/>
    </location>
    <ligand>
        <name>substrate</name>
    </ligand>
</feature>
<evidence type="ECO:0000256" key="13">
    <source>
        <dbReference type="PIRSR" id="PIRSR006769-1"/>
    </source>
</evidence>
<comment type="pathway">
    <text evidence="2 12">Cofactor biosynthesis; riboflavin biosynthesis; 5-amino-6-(D-ribitylamino)uracil from GTP: step 2/4.</text>
</comment>
<evidence type="ECO:0000256" key="6">
    <source>
        <dbReference type="ARBA" id="ARBA00022619"/>
    </source>
</evidence>
<evidence type="ECO:0000256" key="10">
    <source>
        <dbReference type="ARBA" id="ARBA00023002"/>
    </source>
</evidence>
<evidence type="ECO:0000313" key="18">
    <source>
        <dbReference type="Proteomes" id="UP000318431"/>
    </source>
</evidence>
<dbReference type="CDD" id="cd01284">
    <property type="entry name" value="Riboflavin_deaminase-reductase"/>
    <property type="match status" value="1"/>
</dbReference>
<dbReference type="UniPathway" id="UPA00275">
    <property type="reaction ID" value="UER00401"/>
</dbReference>
<keyword evidence="7 12" id="KW-0479">Metal-binding</keyword>
<dbReference type="Pfam" id="PF01872">
    <property type="entry name" value="RibD_C"/>
    <property type="match status" value="1"/>
</dbReference>
<comment type="similarity">
    <text evidence="4 12">In the N-terminal section; belongs to the cytidine and deoxycytidylate deaminase family.</text>
</comment>
<dbReference type="AlphaFoldDB" id="A0A562RMW3"/>
<evidence type="ECO:0000256" key="3">
    <source>
        <dbReference type="ARBA" id="ARBA00004910"/>
    </source>
</evidence>
<evidence type="ECO:0000256" key="7">
    <source>
        <dbReference type="ARBA" id="ARBA00022723"/>
    </source>
</evidence>
<feature type="binding site" evidence="14">
    <location>
        <position position="210"/>
    </location>
    <ligand>
        <name>substrate</name>
    </ligand>
</feature>
<dbReference type="Pfam" id="PF00383">
    <property type="entry name" value="dCMP_cyt_deam_1"/>
    <property type="match status" value="1"/>
</dbReference>
<comment type="pathway">
    <text evidence="3 12">Cofactor biosynthesis; riboflavin biosynthesis; 5-amino-6-(D-ribitylamino)uracil from GTP: step 3/4.</text>
</comment>
<dbReference type="SUPFAM" id="SSF53597">
    <property type="entry name" value="Dihydrofolate reductase-like"/>
    <property type="match status" value="1"/>
</dbReference>
<comment type="catalytic activity">
    <reaction evidence="12">
        <text>5-amino-6-(5-phospho-D-ribitylamino)uracil + NADP(+) = 5-amino-6-(5-phospho-D-ribosylamino)uracil + NADPH + H(+)</text>
        <dbReference type="Rhea" id="RHEA:17845"/>
        <dbReference type="ChEBI" id="CHEBI:15378"/>
        <dbReference type="ChEBI" id="CHEBI:57783"/>
        <dbReference type="ChEBI" id="CHEBI:58349"/>
        <dbReference type="ChEBI" id="CHEBI:58421"/>
        <dbReference type="ChEBI" id="CHEBI:58453"/>
        <dbReference type="EC" id="1.1.1.193"/>
    </reaction>
</comment>
<comment type="function">
    <text evidence="1 12">Converts 2,5-diamino-6-(ribosylamino)-4(3h)-pyrimidinone 5'-phosphate into 5-amino-6-(ribosylamino)-2,4(1h,3h)-pyrimidinedione 5'-phosphate.</text>
</comment>
<dbReference type="EMBL" id="VLLB01000001">
    <property type="protein sequence ID" value="TWI70203.1"/>
    <property type="molecule type" value="Genomic_DNA"/>
</dbReference>
<evidence type="ECO:0000256" key="12">
    <source>
        <dbReference type="PIRNR" id="PIRNR006769"/>
    </source>
</evidence>
<gene>
    <name evidence="17" type="ORF">IP91_01285</name>
</gene>
<feature type="binding site" evidence="14">
    <location>
        <position position="194"/>
    </location>
    <ligand>
        <name>substrate</name>
    </ligand>
</feature>
<dbReference type="EC" id="1.1.1.193" evidence="12"/>
<feature type="active site" description="Proton donor" evidence="13">
    <location>
        <position position="75"/>
    </location>
</feature>
<feature type="binding site" evidence="15">
    <location>
        <position position="73"/>
    </location>
    <ligand>
        <name>Zn(2+)</name>
        <dbReference type="ChEBI" id="CHEBI:29105"/>
        <note>catalytic</note>
    </ligand>
</feature>
<dbReference type="GO" id="GO:0008835">
    <property type="term" value="F:diaminohydroxyphosphoribosylaminopyrimidine deaminase activity"/>
    <property type="evidence" value="ECO:0007669"/>
    <property type="project" value="UniProtKB-EC"/>
</dbReference>
<dbReference type="Gene3D" id="3.40.430.10">
    <property type="entry name" value="Dihydrofolate Reductase, subunit A"/>
    <property type="match status" value="1"/>
</dbReference>
<dbReference type="PANTHER" id="PTHR38011:SF7">
    <property type="entry name" value="2,5-DIAMINO-6-RIBOSYLAMINO-4(3H)-PYRIMIDINONE 5'-PHOSPHATE REDUCTASE"/>
    <property type="match status" value="1"/>
</dbReference>
<feature type="binding site" evidence="14">
    <location>
        <position position="248"/>
    </location>
    <ligand>
        <name>NADP(+)</name>
        <dbReference type="ChEBI" id="CHEBI:58349"/>
    </ligand>
</feature>
<evidence type="ECO:0000256" key="8">
    <source>
        <dbReference type="ARBA" id="ARBA00022833"/>
    </source>
</evidence>
<feature type="binding site" evidence="14">
    <location>
        <position position="316"/>
    </location>
    <ligand>
        <name>substrate</name>
    </ligand>
</feature>
<name>A0A562RMW3_9BURK</name>
<dbReference type="InterPro" id="IPR004794">
    <property type="entry name" value="Eubact_RibD"/>
</dbReference>